<dbReference type="PROSITE" id="PS01319">
    <property type="entry name" value="RBFA"/>
    <property type="match status" value="1"/>
</dbReference>
<proteinExistence type="predicted"/>
<dbReference type="InterPro" id="IPR039212">
    <property type="entry name" value="RBFA_mitochondrial"/>
</dbReference>
<dbReference type="Proteomes" id="UP000710432">
    <property type="component" value="Unassembled WGS sequence"/>
</dbReference>
<feature type="region of interest" description="Disordered" evidence="1">
    <location>
        <begin position="249"/>
        <end position="334"/>
    </location>
</feature>
<dbReference type="Gene3D" id="3.30.300.20">
    <property type="match status" value="1"/>
</dbReference>
<evidence type="ECO:0000313" key="3">
    <source>
        <dbReference type="Proteomes" id="UP000710432"/>
    </source>
</evidence>
<dbReference type="EMBL" id="JAATJU010005800">
    <property type="protein sequence ID" value="KAH0519358.1"/>
    <property type="molecule type" value="Genomic_DNA"/>
</dbReference>
<evidence type="ECO:0000313" key="2">
    <source>
        <dbReference type="EMBL" id="KAH0519358.1"/>
    </source>
</evidence>
<dbReference type="Pfam" id="PF02033">
    <property type="entry name" value="RBFA"/>
    <property type="match status" value="1"/>
</dbReference>
<reference evidence="2" key="1">
    <citation type="submission" date="2020-03" db="EMBL/GenBank/DDBJ databases">
        <title>Studies in the Genomics of Life Span.</title>
        <authorList>
            <person name="Glass D."/>
        </authorList>
    </citation>
    <scope>NUCLEOTIDE SEQUENCE</scope>
    <source>
        <strain evidence="2">LTLLF</strain>
        <tissue evidence="2">Muscle</tissue>
    </source>
</reference>
<protein>
    <submittedName>
        <fullName evidence="2">Putative ribosome-binding factor A, mitochondrial</fullName>
    </submittedName>
</protein>
<feature type="compositionally biased region" description="Acidic residues" evidence="1">
    <location>
        <begin position="290"/>
        <end position="299"/>
    </location>
</feature>
<dbReference type="SUPFAM" id="SSF89919">
    <property type="entry name" value="Ribosome-binding factor A, RbfA"/>
    <property type="match status" value="1"/>
</dbReference>
<dbReference type="InterPro" id="IPR000238">
    <property type="entry name" value="RbfA"/>
</dbReference>
<gene>
    <name evidence="2" type="ORF">LTLLF_112065</name>
</gene>
<dbReference type="GO" id="GO:0006364">
    <property type="term" value="P:rRNA processing"/>
    <property type="evidence" value="ECO:0007669"/>
    <property type="project" value="InterPro"/>
</dbReference>
<accession>A0A8J6GYX7</accession>
<dbReference type="InterPro" id="IPR015946">
    <property type="entry name" value="KH_dom-like_a/b"/>
</dbReference>
<comment type="caution">
    <text evidence="2">The sequence shown here is derived from an EMBL/GenBank/DDBJ whole genome shotgun (WGS) entry which is preliminary data.</text>
</comment>
<organism evidence="2 3">
    <name type="scientific">Microtus ochrogaster</name>
    <name type="common">Prairie vole</name>
    <dbReference type="NCBI Taxonomy" id="79684"/>
    <lineage>
        <taxon>Eukaryota</taxon>
        <taxon>Metazoa</taxon>
        <taxon>Chordata</taxon>
        <taxon>Craniata</taxon>
        <taxon>Vertebrata</taxon>
        <taxon>Euteleostomi</taxon>
        <taxon>Mammalia</taxon>
        <taxon>Eutheria</taxon>
        <taxon>Euarchontoglires</taxon>
        <taxon>Glires</taxon>
        <taxon>Rodentia</taxon>
        <taxon>Myomorpha</taxon>
        <taxon>Muroidea</taxon>
        <taxon>Cricetidae</taxon>
        <taxon>Arvicolinae</taxon>
        <taxon>Microtus</taxon>
    </lineage>
</organism>
<dbReference type="PANTHER" id="PTHR14725">
    <property type="entry name" value="RIBOSOME-BINDING FACTOR A, MITOCHONDRIAL-RELATED"/>
    <property type="match status" value="1"/>
</dbReference>
<sequence>MWAGAAGLRGSCARLQTLRGGHGAALLSGGAQALHTSVASCGSKNLLKKFASKTRKKFWYESPSLGSHLTQKPSKFEFLTKRTLRKARKEDTIRLRALKGLLYKAVTELLCTPEVSVTSDFSACRVYWKIGVSADQNRHTEAVLQRSAAYIRHLLMSQQTLRNVPPIVFIQDKKDIVLAEVDRLLAEADFGPPEERDDLAQDSLSSPEGLSSHDALEPATPPNLCGIDHEALTKQVMEYKRKKEKGLLPCMSLVPPSGREPLPDLTQLQRRKKTSSRRHWDTSPRSVSLGEDEDEDSSTEYECQGHEAEEEWEAEARSDGVQQGLHGQREQGQG</sequence>
<dbReference type="PANTHER" id="PTHR14725:SF0">
    <property type="entry name" value="RIBOSOME-BINDING FACTOR A, MITOCHONDRIAL-RELATED"/>
    <property type="match status" value="1"/>
</dbReference>
<dbReference type="AlphaFoldDB" id="A0A8J6GYX7"/>
<name>A0A8J6GYX7_MICOH</name>
<feature type="region of interest" description="Disordered" evidence="1">
    <location>
        <begin position="190"/>
        <end position="226"/>
    </location>
</feature>
<dbReference type="InterPro" id="IPR023799">
    <property type="entry name" value="RbfA_dom_sf"/>
</dbReference>
<dbReference type="InterPro" id="IPR020053">
    <property type="entry name" value="Ribosome-bd_factorA_CS"/>
</dbReference>
<evidence type="ECO:0000256" key="1">
    <source>
        <dbReference type="SAM" id="MobiDB-lite"/>
    </source>
</evidence>